<dbReference type="GO" id="GO:0032993">
    <property type="term" value="C:protein-DNA complex"/>
    <property type="evidence" value="ECO:0007669"/>
    <property type="project" value="TreeGrafter"/>
</dbReference>
<protein>
    <submittedName>
        <fullName evidence="6">LysR family transcriptional regulator</fullName>
    </submittedName>
</protein>
<dbReference type="OrthoDB" id="3181812at2"/>
<reference evidence="6 7" key="1">
    <citation type="submission" date="2019-09" db="EMBL/GenBank/DDBJ databases">
        <title>Mumia zhuanghuii sp. nov. isolated from the intestinal contents of plateau pika (Ochotona curzoniae) in the Qinghai-Tibet plateau of China.</title>
        <authorList>
            <person name="Tian Z."/>
        </authorList>
    </citation>
    <scope>NUCLEOTIDE SEQUENCE [LARGE SCALE GENOMIC DNA]</scope>
    <source>
        <strain evidence="7">350</strain>
    </source>
</reference>
<dbReference type="Proteomes" id="UP000307768">
    <property type="component" value="Unassembled WGS sequence"/>
</dbReference>
<evidence type="ECO:0000256" key="3">
    <source>
        <dbReference type="ARBA" id="ARBA00023125"/>
    </source>
</evidence>
<sequence>MRLEQLAYVTAVTEHGSLRRAGENLHISQPALSEAISKLERELGTVLLDRHRSGARVSDTGRDLLPHISDVLAAVDRLRAAARGQGDARRPMRIGSVNTGAATVVLPALRTYQLQDPGVPFELRQLQQDEIHLGLSEGTLDVGLVNLLPGDDVPPDLLGVELIKGRPAAVLPVEHPLAARPRVTVDELRREPFVGARQGFLMHRVAHRLFGEELPVQWHTCDGADIGKHMVATGLGLSLMPDFTIEADPLVAAGLIAARPLADATPAIRMVLLLRRGSRPSDAVRRLVDHLRHQAERVTVRSD</sequence>
<dbReference type="FunFam" id="1.10.10.10:FF:000001">
    <property type="entry name" value="LysR family transcriptional regulator"/>
    <property type="match status" value="1"/>
</dbReference>
<keyword evidence="2" id="KW-0805">Transcription regulation</keyword>
<dbReference type="SUPFAM" id="SSF53850">
    <property type="entry name" value="Periplasmic binding protein-like II"/>
    <property type="match status" value="1"/>
</dbReference>
<dbReference type="InterPro" id="IPR000847">
    <property type="entry name" value="LysR_HTH_N"/>
</dbReference>
<accession>A0A5Q6S0X7</accession>
<comment type="caution">
    <text evidence="6">The sequence shown here is derived from an EMBL/GenBank/DDBJ whole genome shotgun (WGS) entry which is preliminary data.</text>
</comment>
<dbReference type="PRINTS" id="PR00039">
    <property type="entry name" value="HTHLYSR"/>
</dbReference>
<evidence type="ECO:0000256" key="1">
    <source>
        <dbReference type="ARBA" id="ARBA00009437"/>
    </source>
</evidence>
<proteinExistence type="inferred from homology"/>
<dbReference type="PANTHER" id="PTHR30346:SF28">
    <property type="entry name" value="HTH-TYPE TRANSCRIPTIONAL REGULATOR CYNR"/>
    <property type="match status" value="1"/>
</dbReference>
<dbReference type="Pfam" id="PF03466">
    <property type="entry name" value="LysR_substrate"/>
    <property type="match status" value="1"/>
</dbReference>
<dbReference type="RefSeq" id="WP_149769398.1">
    <property type="nucleotide sequence ID" value="NZ_VDFQ02000002.1"/>
</dbReference>
<dbReference type="InterPro" id="IPR036390">
    <property type="entry name" value="WH_DNA-bd_sf"/>
</dbReference>
<dbReference type="SUPFAM" id="SSF46785">
    <property type="entry name" value="Winged helix' DNA-binding domain"/>
    <property type="match status" value="1"/>
</dbReference>
<evidence type="ECO:0000259" key="5">
    <source>
        <dbReference type="PROSITE" id="PS50931"/>
    </source>
</evidence>
<gene>
    <name evidence="6" type="ORF">FE697_010005</name>
</gene>
<feature type="domain" description="HTH lysR-type" evidence="5">
    <location>
        <begin position="1"/>
        <end position="58"/>
    </location>
</feature>
<evidence type="ECO:0000313" key="7">
    <source>
        <dbReference type="Proteomes" id="UP000307768"/>
    </source>
</evidence>
<dbReference type="GO" id="GO:0003700">
    <property type="term" value="F:DNA-binding transcription factor activity"/>
    <property type="evidence" value="ECO:0007669"/>
    <property type="project" value="InterPro"/>
</dbReference>
<dbReference type="AlphaFoldDB" id="A0A5Q6S0X7"/>
<dbReference type="InterPro" id="IPR036388">
    <property type="entry name" value="WH-like_DNA-bd_sf"/>
</dbReference>
<keyword evidence="4" id="KW-0804">Transcription</keyword>
<dbReference type="PROSITE" id="PS50931">
    <property type="entry name" value="HTH_LYSR"/>
    <property type="match status" value="1"/>
</dbReference>
<dbReference type="GO" id="GO:0003677">
    <property type="term" value="F:DNA binding"/>
    <property type="evidence" value="ECO:0007669"/>
    <property type="project" value="UniProtKB-KW"/>
</dbReference>
<keyword evidence="3" id="KW-0238">DNA-binding</keyword>
<evidence type="ECO:0000256" key="2">
    <source>
        <dbReference type="ARBA" id="ARBA00023015"/>
    </source>
</evidence>
<evidence type="ECO:0000256" key="4">
    <source>
        <dbReference type="ARBA" id="ARBA00023163"/>
    </source>
</evidence>
<comment type="similarity">
    <text evidence="1">Belongs to the LysR transcriptional regulatory family.</text>
</comment>
<dbReference type="Gene3D" id="1.10.10.10">
    <property type="entry name" value="Winged helix-like DNA-binding domain superfamily/Winged helix DNA-binding domain"/>
    <property type="match status" value="1"/>
</dbReference>
<dbReference type="CDD" id="cd05466">
    <property type="entry name" value="PBP2_LTTR_substrate"/>
    <property type="match status" value="1"/>
</dbReference>
<name>A0A5Q6S0X7_9ACTN</name>
<dbReference type="PANTHER" id="PTHR30346">
    <property type="entry name" value="TRANSCRIPTIONAL DUAL REGULATOR HCAR-RELATED"/>
    <property type="match status" value="1"/>
</dbReference>
<organism evidence="6 7">
    <name type="scientific">Mumia zhuanghuii</name>
    <dbReference type="NCBI Taxonomy" id="2585211"/>
    <lineage>
        <taxon>Bacteria</taxon>
        <taxon>Bacillati</taxon>
        <taxon>Actinomycetota</taxon>
        <taxon>Actinomycetes</taxon>
        <taxon>Propionibacteriales</taxon>
        <taxon>Nocardioidaceae</taxon>
        <taxon>Mumia</taxon>
    </lineage>
</organism>
<dbReference type="InterPro" id="IPR005119">
    <property type="entry name" value="LysR_subst-bd"/>
</dbReference>
<dbReference type="Pfam" id="PF00126">
    <property type="entry name" value="HTH_1"/>
    <property type="match status" value="1"/>
</dbReference>
<evidence type="ECO:0000313" key="6">
    <source>
        <dbReference type="EMBL" id="KAA1423879.1"/>
    </source>
</evidence>
<dbReference type="EMBL" id="VDFQ02000002">
    <property type="protein sequence ID" value="KAA1423879.1"/>
    <property type="molecule type" value="Genomic_DNA"/>
</dbReference>
<dbReference type="Gene3D" id="3.40.190.290">
    <property type="match status" value="1"/>
</dbReference>